<sequence>MFKFSKKNKVSTSVASTPEQTPPPSIQIYRTSEPMMPPEEALYKIPHNIMSNAAN</sequence>
<dbReference type="OrthoDB" id="2445692at2759"/>
<accession>A0A9P6IL32</accession>
<dbReference type="Proteomes" id="UP000749646">
    <property type="component" value="Unassembled WGS sequence"/>
</dbReference>
<protein>
    <submittedName>
        <fullName evidence="2">Uncharacterized protein</fullName>
    </submittedName>
</protein>
<dbReference type="EMBL" id="JAAAHW010009921">
    <property type="protein sequence ID" value="KAF9934372.1"/>
    <property type="molecule type" value="Genomic_DNA"/>
</dbReference>
<dbReference type="AlphaFoldDB" id="A0A9P6IL32"/>
<evidence type="ECO:0000313" key="3">
    <source>
        <dbReference type="Proteomes" id="UP000749646"/>
    </source>
</evidence>
<feature type="region of interest" description="Disordered" evidence="1">
    <location>
        <begin position="1"/>
        <end position="31"/>
    </location>
</feature>
<comment type="caution">
    <text evidence="2">The sequence shown here is derived from an EMBL/GenBank/DDBJ whole genome shotgun (WGS) entry which is preliminary data.</text>
</comment>
<name>A0A9P6IL32_9FUNG</name>
<evidence type="ECO:0000256" key="1">
    <source>
        <dbReference type="SAM" id="MobiDB-lite"/>
    </source>
</evidence>
<evidence type="ECO:0000313" key="2">
    <source>
        <dbReference type="EMBL" id="KAF9934372.1"/>
    </source>
</evidence>
<feature type="non-terminal residue" evidence="2">
    <location>
        <position position="55"/>
    </location>
</feature>
<keyword evidence="3" id="KW-1185">Reference proteome</keyword>
<reference evidence="2" key="1">
    <citation type="journal article" date="2020" name="Fungal Divers.">
        <title>Resolving the Mortierellaceae phylogeny through synthesis of multi-gene phylogenetics and phylogenomics.</title>
        <authorList>
            <person name="Vandepol N."/>
            <person name="Liber J."/>
            <person name="Desiro A."/>
            <person name="Na H."/>
            <person name="Kennedy M."/>
            <person name="Barry K."/>
            <person name="Grigoriev I.V."/>
            <person name="Miller A.N."/>
            <person name="O'Donnell K."/>
            <person name="Stajich J.E."/>
            <person name="Bonito G."/>
        </authorList>
    </citation>
    <scope>NUCLEOTIDE SEQUENCE</scope>
    <source>
        <strain evidence="2">MES-2147</strain>
    </source>
</reference>
<gene>
    <name evidence="2" type="ORF">BGZ65_003795</name>
</gene>
<organism evidence="2 3">
    <name type="scientific">Modicella reniformis</name>
    <dbReference type="NCBI Taxonomy" id="1440133"/>
    <lineage>
        <taxon>Eukaryota</taxon>
        <taxon>Fungi</taxon>
        <taxon>Fungi incertae sedis</taxon>
        <taxon>Mucoromycota</taxon>
        <taxon>Mortierellomycotina</taxon>
        <taxon>Mortierellomycetes</taxon>
        <taxon>Mortierellales</taxon>
        <taxon>Mortierellaceae</taxon>
        <taxon>Modicella</taxon>
    </lineage>
</organism>
<proteinExistence type="predicted"/>
<feature type="compositionally biased region" description="Polar residues" evidence="1">
    <location>
        <begin position="10"/>
        <end position="19"/>
    </location>
</feature>